<reference evidence="3" key="1">
    <citation type="journal article" date="2014" name="Proc. Natl. Acad. Sci. U.S.A.">
        <title>Extensive sampling of basidiomycete genomes demonstrates inadequacy of the white-rot/brown-rot paradigm for wood decay fungi.</title>
        <authorList>
            <person name="Riley R."/>
            <person name="Salamov A.A."/>
            <person name="Brown D.W."/>
            <person name="Nagy L.G."/>
            <person name="Floudas D."/>
            <person name="Held B.W."/>
            <person name="Levasseur A."/>
            <person name="Lombard V."/>
            <person name="Morin E."/>
            <person name="Otillar R."/>
            <person name="Lindquist E.A."/>
            <person name="Sun H."/>
            <person name="LaButti K.M."/>
            <person name="Schmutz J."/>
            <person name="Jabbour D."/>
            <person name="Luo H."/>
            <person name="Baker S.E."/>
            <person name="Pisabarro A.G."/>
            <person name="Walton J.D."/>
            <person name="Blanchette R.A."/>
            <person name="Henrissat B."/>
            <person name="Martin F."/>
            <person name="Cullen D."/>
            <person name="Hibbett D.S."/>
            <person name="Grigoriev I.V."/>
        </authorList>
    </citation>
    <scope>NUCLEOTIDE SEQUENCE [LARGE SCALE GENOMIC DNA]</scope>
    <source>
        <strain evidence="3">MUCL 33604</strain>
    </source>
</reference>
<dbReference type="EMBL" id="KL197717">
    <property type="protein sequence ID" value="KDQ58667.1"/>
    <property type="molecule type" value="Genomic_DNA"/>
</dbReference>
<feature type="region of interest" description="Disordered" evidence="1">
    <location>
        <begin position="31"/>
        <end position="83"/>
    </location>
</feature>
<name>A0A067Q5A2_9AGAM</name>
<dbReference type="AlphaFoldDB" id="A0A067Q5A2"/>
<proteinExistence type="predicted"/>
<dbReference type="STRING" id="933084.A0A067Q5A2"/>
<evidence type="ECO:0000313" key="2">
    <source>
        <dbReference type="EMBL" id="KDQ58667.1"/>
    </source>
</evidence>
<protein>
    <submittedName>
        <fullName evidence="2">Uncharacterized protein</fullName>
    </submittedName>
</protein>
<sequence>MKMEDILGTKKGIEALTDFLQASGAFTKTGLPRGEILAPIYDAGGEEEESEESDGEGAREEEEEEEEEEGEEDSNEGSDQEEE</sequence>
<accession>A0A067Q5A2</accession>
<dbReference type="Proteomes" id="UP000027265">
    <property type="component" value="Unassembled WGS sequence"/>
</dbReference>
<organism evidence="2 3">
    <name type="scientific">Jaapia argillacea MUCL 33604</name>
    <dbReference type="NCBI Taxonomy" id="933084"/>
    <lineage>
        <taxon>Eukaryota</taxon>
        <taxon>Fungi</taxon>
        <taxon>Dikarya</taxon>
        <taxon>Basidiomycota</taxon>
        <taxon>Agaricomycotina</taxon>
        <taxon>Agaricomycetes</taxon>
        <taxon>Agaricomycetidae</taxon>
        <taxon>Jaapiales</taxon>
        <taxon>Jaapiaceae</taxon>
        <taxon>Jaapia</taxon>
    </lineage>
</organism>
<evidence type="ECO:0000313" key="3">
    <source>
        <dbReference type="Proteomes" id="UP000027265"/>
    </source>
</evidence>
<keyword evidence="3" id="KW-1185">Reference proteome</keyword>
<dbReference type="InParanoid" id="A0A067Q5A2"/>
<gene>
    <name evidence="2" type="ORF">JAAARDRAFT_34502</name>
</gene>
<dbReference type="HOGENOM" id="CLU_2542887_0_0_1"/>
<feature type="compositionally biased region" description="Acidic residues" evidence="1">
    <location>
        <begin position="44"/>
        <end position="83"/>
    </location>
</feature>
<dbReference type="OrthoDB" id="3230070at2759"/>
<evidence type="ECO:0000256" key="1">
    <source>
        <dbReference type="SAM" id="MobiDB-lite"/>
    </source>
</evidence>